<dbReference type="GeneID" id="39874289"/>
<dbReference type="RefSeq" id="XP_028866762.1">
    <property type="nucleotide sequence ID" value="XM_029010929.1"/>
</dbReference>
<evidence type="ECO:0000256" key="3">
    <source>
        <dbReference type="ARBA" id="ARBA00023015"/>
    </source>
</evidence>
<dbReference type="InterPro" id="IPR009244">
    <property type="entry name" value="Mediatior_Med7"/>
</dbReference>
<keyword evidence="3 6" id="KW-0805">Transcription regulation</keyword>
<dbReference type="EMBL" id="BDSA01000002">
    <property type="protein sequence ID" value="GBE60519.1"/>
    <property type="molecule type" value="Genomic_DNA"/>
</dbReference>
<accession>A0A2H6KC27</accession>
<feature type="region of interest" description="Disordered" evidence="7">
    <location>
        <begin position="29"/>
        <end position="54"/>
    </location>
</feature>
<dbReference type="GO" id="GO:0003712">
    <property type="term" value="F:transcription coregulator activity"/>
    <property type="evidence" value="ECO:0007669"/>
    <property type="project" value="InterPro"/>
</dbReference>
<dbReference type="Proteomes" id="UP000236319">
    <property type="component" value="Unassembled WGS sequence"/>
</dbReference>
<comment type="caution">
    <text evidence="8">The sequence shown here is derived from an EMBL/GenBank/DDBJ whole genome shotgun (WGS) entry which is preliminary data.</text>
</comment>
<dbReference type="InterPro" id="IPR037212">
    <property type="entry name" value="Med7/Med21-like"/>
</dbReference>
<evidence type="ECO:0000256" key="6">
    <source>
        <dbReference type="RuleBase" id="RU364060"/>
    </source>
</evidence>
<dbReference type="OrthoDB" id="10253553at2759"/>
<dbReference type="Gene3D" id="6.10.140.200">
    <property type="match status" value="1"/>
</dbReference>
<evidence type="ECO:0000256" key="1">
    <source>
        <dbReference type="ARBA" id="ARBA00004123"/>
    </source>
</evidence>
<evidence type="ECO:0000313" key="9">
    <source>
        <dbReference type="Proteomes" id="UP000236319"/>
    </source>
</evidence>
<dbReference type="SUPFAM" id="SSF140718">
    <property type="entry name" value="Mediator hinge subcomplex-like"/>
    <property type="match status" value="1"/>
</dbReference>
<reference evidence="8 9" key="1">
    <citation type="journal article" date="2017" name="BMC Genomics">
        <title>Whole-genome assembly of Babesia ovata and comparative genomics between closely related pathogens.</title>
        <authorList>
            <person name="Yamagishi J."/>
            <person name="Asada M."/>
            <person name="Hakimi H."/>
            <person name="Tanaka T.Q."/>
            <person name="Sugimoto C."/>
            <person name="Kawazu S."/>
        </authorList>
    </citation>
    <scope>NUCLEOTIDE SEQUENCE [LARGE SCALE GENOMIC DNA]</scope>
    <source>
        <strain evidence="8 9">Miyake</strain>
    </source>
</reference>
<evidence type="ECO:0000256" key="5">
    <source>
        <dbReference type="ARBA" id="ARBA00023242"/>
    </source>
</evidence>
<comment type="subunit">
    <text evidence="6">Component of the Mediator complex.</text>
</comment>
<keyword evidence="6" id="KW-0010">Activator</keyword>
<keyword evidence="4 6" id="KW-0804">Transcription</keyword>
<gene>
    <name evidence="8" type="ORF">BOVATA_020120</name>
</gene>
<evidence type="ECO:0000256" key="7">
    <source>
        <dbReference type="SAM" id="MobiDB-lite"/>
    </source>
</evidence>
<dbReference type="GO" id="GO:0016592">
    <property type="term" value="C:mediator complex"/>
    <property type="evidence" value="ECO:0007669"/>
    <property type="project" value="InterPro"/>
</dbReference>
<comment type="function">
    <text evidence="6">Component of the Mediator complex, a coactivator involved in the regulated transcription of nearly all RNA polymerase II-dependent genes. Mediator functions as a bridge to convey information from gene-specific regulatory proteins to the basal RNA polymerase II transcription machinery.</text>
</comment>
<protein>
    <recommendedName>
        <fullName evidence="6">Mediator of RNA polymerase II transcription subunit 7</fullName>
    </recommendedName>
</protein>
<evidence type="ECO:0000313" key="8">
    <source>
        <dbReference type="EMBL" id="GBE60519.1"/>
    </source>
</evidence>
<organism evidence="8 9">
    <name type="scientific">Babesia ovata</name>
    <dbReference type="NCBI Taxonomy" id="189622"/>
    <lineage>
        <taxon>Eukaryota</taxon>
        <taxon>Sar</taxon>
        <taxon>Alveolata</taxon>
        <taxon>Apicomplexa</taxon>
        <taxon>Aconoidasida</taxon>
        <taxon>Piroplasmida</taxon>
        <taxon>Babesiidae</taxon>
        <taxon>Babesia</taxon>
    </lineage>
</organism>
<proteinExistence type="inferred from homology"/>
<comment type="subcellular location">
    <subcellularLocation>
        <location evidence="1 6">Nucleus</location>
    </subcellularLocation>
</comment>
<sequence>MEDFASGFPPPPFFYKNYSFRDGDPLHTASGAHFTPSAPPLTPSQPNIGDGLSNELISGPVHPAAPSDIWYAFGNQEGLSLNTVELDSETLIRVSVEDTDVRVHLKALYKDFMDSLLSYLDRIKNMDSDSISEIKRFMKLYSNIQHTLSSFSQRKAEDDVVRMLRDQLQRRRHYIDCLKV</sequence>
<comment type="similarity">
    <text evidence="2 6">Belongs to the Mediator complex subunit 7 family.</text>
</comment>
<dbReference type="VEuPathDB" id="PiroplasmaDB:BOVATA_020120"/>
<evidence type="ECO:0000256" key="4">
    <source>
        <dbReference type="ARBA" id="ARBA00023163"/>
    </source>
</evidence>
<dbReference type="AlphaFoldDB" id="A0A2H6KC27"/>
<evidence type="ECO:0000256" key="2">
    <source>
        <dbReference type="ARBA" id="ARBA00009994"/>
    </source>
</evidence>
<keyword evidence="5 6" id="KW-0539">Nucleus</keyword>
<name>A0A2H6KC27_9APIC</name>
<dbReference type="GO" id="GO:0006357">
    <property type="term" value="P:regulation of transcription by RNA polymerase II"/>
    <property type="evidence" value="ECO:0007669"/>
    <property type="project" value="InterPro"/>
</dbReference>
<keyword evidence="9" id="KW-1185">Reference proteome</keyword>
<dbReference type="Pfam" id="PF05983">
    <property type="entry name" value="Med7"/>
    <property type="match status" value="1"/>
</dbReference>
<dbReference type="InterPro" id="IPR044888">
    <property type="entry name" value="Mediatior_Med7_sf"/>
</dbReference>